<evidence type="ECO:0000256" key="5">
    <source>
        <dbReference type="ARBA" id="ARBA00023242"/>
    </source>
</evidence>
<dbReference type="InterPro" id="IPR012337">
    <property type="entry name" value="RNaseH-like_sf"/>
</dbReference>
<keyword evidence="2" id="KW-0479">Metal-binding</keyword>
<proteinExistence type="predicted"/>
<keyword evidence="4" id="KW-0862">Zinc</keyword>
<dbReference type="Pfam" id="PF05699">
    <property type="entry name" value="Dimer_Tnp_hAT"/>
    <property type="match status" value="1"/>
</dbReference>
<dbReference type="GO" id="GO:0008270">
    <property type="term" value="F:zinc ion binding"/>
    <property type="evidence" value="ECO:0007669"/>
    <property type="project" value="UniProtKB-KW"/>
</dbReference>
<comment type="caution">
    <text evidence="8">The sequence shown here is derived from an EMBL/GenBank/DDBJ whole genome shotgun (WGS) entry which is preliminary data.</text>
</comment>
<evidence type="ECO:0000256" key="3">
    <source>
        <dbReference type="ARBA" id="ARBA00022771"/>
    </source>
</evidence>
<keyword evidence="5" id="KW-0539">Nucleus</keyword>
<accession>A0AAD6FN56</accession>
<dbReference type="InterPro" id="IPR008906">
    <property type="entry name" value="HATC_C_dom"/>
</dbReference>
<evidence type="ECO:0000259" key="7">
    <source>
        <dbReference type="Pfam" id="PF05699"/>
    </source>
</evidence>
<evidence type="ECO:0000256" key="6">
    <source>
        <dbReference type="SAM" id="MobiDB-lite"/>
    </source>
</evidence>
<feature type="region of interest" description="Disordered" evidence="6">
    <location>
        <begin position="306"/>
        <end position="326"/>
    </location>
</feature>
<dbReference type="Proteomes" id="UP001219934">
    <property type="component" value="Unassembled WGS sequence"/>
</dbReference>
<feature type="domain" description="HAT C-terminal dimerisation" evidence="7">
    <location>
        <begin position="359"/>
        <end position="412"/>
    </location>
</feature>
<reference evidence="8" key="1">
    <citation type="submission" date="2022-11" db="EMBL/GenBank/DDBJ databases">
        <title>Chromosome-level genome of Pogonophryne albipinna.</title>
        <authorList>
            <person name="Jo E."/>
        </authorList>
    </citation>
    <scope>NUCLEOTIDE SEQUENCE</scope>
    <source>
        <strain evidence="8">SGF0006</strain>
        <tissue evidence="8">Muscle</tissue>
    </source>
</reference>
<organism evidence="8 9">
    <name type="scientific">Pogonophryne albipinna</name>
    <dbReference type="NCBI Taxonomy" id="1090488"/>
    <lineage>
        <taxon>Eukaryota</taxon>
        <taxon>Metazoa</taxon>
        <taxon>Chordata</taxon>
        <taxon>Craniata</taxon>
        <taxon>Vertebrata</taxon>
        <taxon>Euteleostomi</taxon>
        <taxon>Actinopterygii</taxon>
        <taxon>Neopterygii</taxon>
        <taxon>Teleostei</taxon>
        <taxon>Neoteleostei</taxon>
        <taxon>Acanthomorphata</taxon>
        <taxon>Eupercaria</taxon>
        <taxon>Perciformes</taxon>
        <taxon>Notothenioidei</taxon>
        <taxon>Pogonophryne</taxon>
    </lineage>
</organism>
<evidence type="ECO:0000256" key="1">
    <source>
        <dbReference type="ARBA" id="ARBA00004123"/>
    </source>
</evidence>
<dbReference type="PANTHER" id="PTHR46481">
    <property type="entry name" value="ZINC FINGER BED DOMAIN-CONTAINING PROTEIN 4"/>
    <property type="match status" value="1"/>
</dbReference>
<dbReference type="InterPro" id="IPR052035">
    <property type="entry name" value="ZnF_BED_domain_contain"/>
</dbReference>
<name>A0AAD6FN56_9TELE</name>
<evidence type="ECO:0000256" key="4">
    <source>
        <dbReference type="ARBA" id="ARBA00022833"/>
    </source>
</evidence>
<dbReference type="SUPFAM" id="SSF53098">
    <property type="entry name" value="Ribonuclease H-like"/>
    <property type="match status" value="1"/>
</dbReference>
<protein>
    <recommendedName>
        <fullName evidence="7">HAT C-terminal dimerisation domain-containing protein</fullName>
    </recommendedName>
</protein>
<comment type="subcellular location">
    <subcellularLocation>
        <location evidence="1">Nucleus</location>
    </subcellularLocation>
</comment>
<evidence type="ECO:0000313" key="9">
    <source>
        <dbReference type="Proteomes" id="UP001219934"/>
    </source>
</evidence>
<dbReference type="PANTHER" id="PTHR46481:SF10">
    <property type="entry name" value="ZINC FINGER BED DOMAIN-CONTAINING PROTEIN 39"/>
    <property type="match status" value="1"/>
</dbReference>
<evidence type="ECO:0000256" key="2">
    <source>
        <dbReference type="ARBA" id="ARBA00022723"/>
    </source>
</evidence>
<sequence>MRGFLGVTAHWIDLNNDNLQMRSQLLACNRFKGQGDEEDDLDDSDIWNDLTVEEQERVEHSLSTKTQTRLQCFAHTLQLVIGDGLKETKLINAALAKASRLSSLLHTSTTFKEKFEKEFGQRGIPASVTTHWNSTLKQLKSVLNCDHLRLSTVLEDGGHKETVFTAREWNQIGELVDVLQPFGEATDLTQGEKMVTISAVVPSILSLNHHLENQKEKVRYLGGLIRGLQGSLQRRFRGIFVNVRMADEESDGATLPFSDPIFLKAALLDPSFGTMWLTHDVLVTENIKEAVSMMIKNWILKEVTKTTPTTPTTDEQDQMAEPDSQPGLFSAYRKKQKKDSSSSPQIQLNHYLDICDGQSCLQFWAMNRHTLPSLFKVAVKVMAVPASSAPVERVFSHGGVIMRPHRSQLSDKVLTN</sequence>
<dbReference type="GO" id="GO:0005634">
    <property type="term" value="C:nucleus"/>
    <property type="evidence" value="ECO:0007669"/>
    <property type="project" value="UniProtKB-SubCell"/>
</dbReference>
<keyword evidence="3" id="KW-0863">Zinc-finger</keyword>
<dbReference type="GO" id="GO:0046983">
    <property type="term" value="F:protein dimerization activity"/>
    <property type="evidence" value="ECO:0007669"/>
    <property type="project" value="InterPro"/>
</dbReference>
<dbReference type="EMBL" id="JAPTMU010000008">
    <property type="protein sequence ID" value="KAJ4939239.1"/>
    <property type="molecule type" value="Genomic_DNA"/>
</dbReference>
<evidence type="ECO:0000313" key="8">
    <source>
        <dbReference type="EMBL" id="KAJ4939239.1"/>
    </source>
</evidence>
<gene>
    <name evidence="8" type="ORF">JOQ06_028695</name>
</gene>
<keyword evidence="9" id="KW-1185">Reference proteome</keyword>
<dbReference type="AlphaFoldDB" id="A0AAD6FN56"/>